<keyword evidence="3 5" id="KW-0067">ATP-binding</keyword>
<comment type="catalytic activity">
    <reaction evidence="5">
        <text>ATP + H2O = ADP + phosphate + H(+)</text>
        <dbReference type="Rhea" id="RHEA:13065"/>
        <dbReference type="ChEBI" id="CHEBI:15377"/>
        <dbReference type="ChEBI" id="CHEBI:15378"/>
        <dbReference type="ChEBI" id="CHEBI:30616"/>
        <dbReference type="ChEBI" id="CHEBI:43474"/>
        <dbReference type="ChEBI" id="CHEBI:456216"/>
        <dbReference type="EC" id="3.6.4.13"/>
    </reaction>
</comment>
<protein>
    <recommendedName>
        <fullName evidence="5">ATP-dependent RNA helicase</fullName>
        <ecNumber evidence="5">3.6.4.13</ecNumber>
    </recommendedName>
</protein>
<dbReference type="Proteomes" id="UP001210925">
    <property type="component" value="Unassembled WGS sequence"/>
</dbReference>
<comment type="similarity">
    <text evidence="5">Belongs to the DEAD box helicase family.</text>
</comment>
<proteinExistence type="inferred from homology"/>
<dbReference type="AlphaFoldDB" id="A0AAD5UF95"/>
<evidence type="ECO:0000256" key="6">
    <source>
        <dbReference type="SAM" id="MobiDB-lite"/>
    </source>
</evidence>
<dbReference type="InterPro" id="IPR014001">
    <property type="entry name" value="Helicase_ATP-bd"/>
</dbReference>
<keyword evidence="4 5" id="KW-0694">RNA-binding</keyword>
<dbReference type="Pfam" id="PF00271">
    <property type="entry name" value="Helicase_C"/>
    <property type="match status" value="1"/>
</dbReference>
<keyword evidence="2 5" id="KW-0378">Hydrolase</keyword>
<dbReference type="PROSITE" id="PS51194">
    <property type="entry name" value="HELICASE_CTER"/>
    <property type="match status" value="1"/>
</dbReference>
<dbReference type="CDD" id="cd18787">
    <property type="entry name" value="SF2_C_DEAD"/>
    <property type="match status" value="1"/>
</dbReference>
<evidence type="ECO:0000256" key="1">
    <source>
        <dbReference type="ARBA" id="ARBA00022741"/>
    </source>
</evidence>
<dbReference type="SMART" id="SM00490">
    <property type="entry name" value="HELICc"/>
    <property type="match status" value="1"/>
</dbReference>
<dbReference type="EC" id="3.6.4.13" evidence="5"/>
<feature type="domain" description="Helicase ATP-binding" evidence="7">
    <location>
        <begin position="9"/>
        <end position="189"/>
    </location>
</feature>
<name>A0AAD5UF95_9FUNG</name>
<keyword evidence="5" id="KW-0347">Helicase</keyword>
<feature type="region of interest" description="Disordered" evidence="6">
    <location>
        <begin position="491"/>
        <end position="524"/>
    </location>
</feature>
<evidence type="ECO:0000313" key="10">
    <source>
        <dbReference type="Proteomes" id="UP001210925"/>
    </source>
</evidence>
<dbReference type="GO" id="GO:0005524">
    <property type="term" value="F:ATP binding"/>
    <property type="evidence" value="ECO:0007669"/>
    <property type="project" value="UniProtKB-UniRule"/>
</dbReference>
<evidence type="ECO:0000313" key="9">
    <source>
        <dbReference type="EMBL" id="KAJ3256244.1"/>
    </source>
</evidence>
<dbReference type="PANTHER" id="PTHR24031">
    <property type="entry name" value="RNA HELICASE"/>
    <property type="match status" value="1"/>
</dbReference>
<dbReference type="PROSITE" id="PS51192">
    <property type="entry name" value="HELICASE_ATP_BIND_1"/>
    <property type="match status" value="1"/>
</dbReference>
<dbReference type="Gene3D" id="3.40.50.300">
    <property type="entry name" value="P-loop containing nucleotide triphosphate hydrolases"/>
    <property type="match status" value="2"/>
</dbReference>
<feature type="compositionally biased region" description="Basic residues" evidence="6">
    <location>
        <begin position="511"/>
        <end position="524"/>
    </location>
</feature>
<dbReference type="SUPFAM" id="SSF52540">
    <property type="entry name" value="P-loop containing nucleoside triphosphate hydrolases"/>
    <property type="match status" value="1"/>
</dbReference>
<dbReference type="GO" id="GO:0003723">
    <property type="term" value="F:RNA binding"/>
    <property type="evidence" value="ECO:0007669"/>
    <property type="project" value="UniProtKB-UniRule"/>
</dbReference>
<organism evidence="9 10">
    <name type="scientific">Boothiomyces macroporosus</name>
    <dbReference type="NCBI Taxonomy" id="261099"/>
    <lineage>
        <taxon>Eukaryota</taxon>
        <taxon>Fungi</taxon>
        <taxon>Fungi incertae sedis</taxon>
        <taxon>Chytridiomycota</taxon>
        <taxon>Chytridiomycota incertae sedis</taxon>
        <taxon>Chytridiomycetes</taxon>
        <taxon>Rhizophydiales</taxon>
        <taxon>Terramycetaceae</taxon>
        <taxon>Boothiomyces</taxon>
    </lineage>
</organism>
<feature type="compositionally biased region" description="Basic and acidic residues" evidence="6">
    <location>
        <begin position="491"/>
        <end position="501"/>
    </location>
</feature>
<sequence>MTTVQKSVLSQLPVSTDLLVRAKTGTGKTLAFMIAALETAISNNAFGRNNIPILVLTPTRELAIQIAAETDKLVRHHRLNVQIAVGGTGRMQSLNRILNQKTDILIATPGRLNDILGTEKGLQRKFMDLNVLIFDEADQLLDMGFQREIDQILSNLPPPNKRHTFMFSATLSPEIRQIAKASLSEGYKDIDTVPANEVDTHMKIRQSYLVAPHKDHFYLIQEIIQKHKESTPSSKIIVFFPTTKLVTFAKSILESALSMDIMEIHSRLTQQQRVRVSDKFRKSRSSVLFTSDVSARGVDYPGVTLVLQVGLPSSRDQYIHRTGRAGKEGESVLVLSPYEENYLKCVTDLPIRKELRYSLNRNGRDSKIIESISKAIQNADQLEKLEIFTSMLGYQISKLEISKIRKDTCIEGVSHFCQGYLEMELPAIPLKLVDNLGLRNVPGVVVQGNRRIGLNEGRYPPNQQKGNFSNKVPKNASKILESLEAGHGKKFYESNSRKLDKPQQINERSASRVRSRSPAKSRVN</sequence>
<dbReference type="Pfam" id="PF00270">
    <property type="entry name" value="DEAD"/>
    <property type="match status" value="1"/>
</dbReference>
<evidence type="ECO:0000256" key="4">
    <source>
        <dbReference type="ARBA" id="ARBA00022884"/>
    </source>
</evidence>
<dbReference type="InterPro" id="IPR027417">
    <property type="entry name" value="P-loop_NTPase"/>
</dbReference>
<accession>A0AAD5UF95</accession>
<dbReference type="SMART" id="SM00487">
    <property type="entry name" value="DEXDc"/>
    <property type="match status" value="1"/>
</dbReference>
<keyword evidence="10" id="KW-1185">Reference proteome</keyword>
<evidence type="ECO:0000256" key="3">
    <source>
        <dbReference type="ARBA" id="ARBA00022840"/>
    </source>
</evidence>
<dbReference type="InterPro" id="IPR011545">
    <property type="entry name" value="DEAD/DEAH_box_helicase_dom"/>
</dbReference>
<reference evidence="9" key="1">
    <citation type="submission" date="2020-05" db="EMBL/GenBank/DDBJ databases">
        <title>Phylogenomic resolution of chytrid fungi.</title>
        <authorList>
            <person name="Stajich J.E."/>
            <person name="Amses K."/>
            <person name="Simmons R."/>
            <person name="Seto K."/>
            <person name="Myers J."/>
            <person name="Bonds A."/>
            <person name="Quandt C.A."/>
            <person name="Barry K."/>
            <person name="Liu P."/>
            <person name="Grigoriev I."/>
            <person name="Longcore J.E."/>
            <person name="James T.Y."/>
        </authorList>
    </citation>
    <scope>NUCLEOTIDE SEQUENCE</scope>
    <source>
        <strain evidence="9">PLAUS21</strain>
    </source>
</reference>
<comment type="caution">
    <text evidence="9">The sequence shown here is derived from an EMBL/GenBank/DDBJ whole genome shotgun (WGS) entry which is preliminary data.</text>
</comment>
<gene>
    <name evidence="9" type="ORF">HK103_005607</name>
</gene>
<evidence type="ECO:0000259" key="8">
    <source>
        <dbReference type="PROSITE" id="PS51194"/>
    </source>
</evidence>
<comment type="domain">
    <text evidence="5">The Q motif is unique to and characteristic of the DEAD box family of RNA helicases and controls ATP binding and hydrolysis.</text>
</comment>
<comment type="function">
    <text evidence="5">RNA helicase.</text>
</comment>
<dbReference type="EMBL" id="JADGKB010000053">
    <property type="protein sequence ID" value="KAJ3256244.1"/>
    <property type="molecule type" value="Genomic_DNA"/>
</dbReference>
<keyword evidence="1 5" id="KW-0547">Nucleotide-binding</keyword>
<dbReference type="GO" id="GO:0016787">
    <property type="term" value="F:hydrolase activity"/>
    <property type="evidence" value="ECO:0007669"/>
    <property type="project" value="UniProtKB-KW"/>
</dbReference>
<evidence type="ECO:0000256" key="5">
    <source>
        <dbReference type="RuleBase" id="RU365068"/>
    </source>
</evidence>
<evidence type="ECO:0000259" key="7">
    <source>
        <dbReference type="PROSITE" id="PS51192"/>
    </source>
</evidence>
<feature type="domain" description="Helicase C-terminal" evidence="8">
    <location>
        <begin position="219"/>
        <end position="376"/>
    </location>
</feature>
<dbReference type="GO" id="GO:0003724">
    <property type="term" value="F:RNA helicase activity"/>
    <property type="evidence" value="ECO:0007669"/>
    <property type="project" value="UniProtKB-EC"/>
</dbReference>
<evidence type="ECO:0000256" key="2">
    <source>
        <dbReference type="ARBA" id="ARBA00022801"/>
    </source>
</evidence>
<dbReference type="InterPro" id="IPR001650">
    <property type="entry name" value="Helicase_C-like"/>
</dbReference>